<dbReference type="OrthoDB" id="6419025at2759"/>
<dbReference type="GO" id="GO:0006805">
    <property type="term" value="P:xenobiotic metabolic process"/>
    <property type="evidence" value="ECO:0007669"/>
    <property type="project" value="TreeGrafter"/>
</dbReference>
<dbReference type="PROSITE" id="PS00758">
    <property type="entry name" value="ARGE_DAPE_CPG2_1"/>
    <property type="match status" value="1"/>
</dbReference>
<evidence type="ECO:0000313" key="6">
    <source>
        <dbReference type="EMBL" id="KAH9372882.1"/>
    </source>
</evidence>
<keyword evidence="5" id="KW-0503">Monooxygenase</keyword>
<gene>
    <name evidence="6" type="ORF">HPB48_012757</name>
</gene>
<dbReference type="GO" id="GO:0005506">
    <property type="term" value="F:iron ion binding"/>
    <property type="evidence" value="ECO:0007669"/>
    <property type="project" value="InterPro"/>
</dbReference>
<keyword evidence="5" id="KW-0560">Oxidoreductase</keyword>
<dbReference type="GO" id="GO:0016712">
    <property type="term" value="F:oxidoreductase activity, acting on paired donors, with incorporation or reduction of molecular oxygen, reduced flavin or flavoprotein as one donor, and incorporation of one atom of oxygen"/>
    <property type="evidence" value="ECO:0007669"/>
    <property type="project" value="TreeGrafter"/>
</dbReference>
<accession>A0A9J6GBQ8</accession>
<name>A0A9J6GBQ8_HAELO</name>
<keyword evidence="3" id="KW-0378">Hydrolase</keyword>
<evidence type="ECO:0008006" key="8">
    <source>
        <dbReference type="Google" id="ProtNLM"/>
    </source>
</evidence>
<dbReference type="Gene3D" id="1.10.630.10">
    <property type="entry name" value="Cytochrome P450"/>
    <property type="match status" value="1"/>
</dbReference>
<dbReference type="GO" id="GO:0020037">
    <property type="term" value="F:heme binding"/>
    <property type="evidence" value="ECO:0007669"/>
    <property type="project" value="InterPro"/>
</dbReference>
<sequence length="221" mass="25081">MERIAEERGKALDIVELLMDSLSNNVGVFVFGRRLEHGHPKRRGLSRALRDQFTASRSGGVLGFRPEFVRSLAQRLSFTRSGSLVKAMAWMEKFLSHQLTWHRKTLGGDENRDYMDAYLRKREGQENDETTTYSLACIVGNAMGLMIAGSNTVTAVLQRHLLLLAAHPDTVQARIQEEIDAVIGCERPPAWEDRHAMPFTMATILECHRWHTLLPMGVPRR</sequence>
<dbReference type="PANTHER" id="PTHR24300">
    <property type="entry name" value="CYTOCHROME P450 508A4-RELATED"/>
    <property type="match status" value="1"/>
</dbReference>
<comment type="similarity">
    <text evidence="1">Belongs to the cytochrome P450 family.</text>
</comment>
<dbReference type="InterPro" id="IPR001261">
    <property type="entry name" value="ArgE/DapE_CS"/>
</dbReference>
<evidence type="ECO:0000256" key="4">
    <source>
        <dbReference type="ARBA" id="ARBA00023004"/>
    </source>
</evidence>
<evidence type="ECO:0000313" key="7">
    <source>
        <dbReference type="Proteomes" id="UP000821853"/>
    </source>
</evidence>
<reference evidence="6 7" key="1">
    <citation type="journal article" date="2020" name="Cell">
        <title>Large-Scale Comparative Analyses of Tick Genomes Elucidate Their Genetic Diversity and Vector Capacities.</title>
        <authorList>
            <consortium name="Tick Genome and Microbiome Consortium (TIGMIC)"/>
            <person name="Jia N."/>
            <person name="Wang J."/>
            <person name="Shi W."/>
            <person name="Du L."/>
            <person name="Sun Y."/>
            <person name="Zhan W."/>
            <person name="Jiang J.F."/>
            <person name="Wang Q."/>
            <person name="Zhang B."/>
            <person name="Ji P."/>
            <person name="Bell-Sakyi L."/>
            <person name="Cui X.M."/>
            <person name="Yuan T.T."/>
            <person name="Jiang B.G."/>
            <person name="Yang W.F."/>
            <person name="Lam T.T."/>
            <person name="Chang Q.C."/>
            <person name="Ding S.J."/>
            <person name="Wang X.J."/>
            <person name="Zhu J.G."/>
            <person name="Ruan X.D."/>
            <person name="Zhao L."/>
            <person name="Wei J.T."/>
            <person name="Ye R.Z."/>
            <person name="Que T.C."/>
            <person name="Du C.H."/>
            <person name="Zhou Y.H."/>
            <person name="Cheng J.X."/>
            <person name="Dai P.F."/>
            <person name="Guo W.B."/>
            <person name="Han X.H."/>
            <person name="Huang E.J."/>
            <person name="Li L.F."/>
            <person name="Wei W."/>
            <person name="Gao Y.C."/>
            <person name="Liu J.Z."/>
            <person name="Shao H.Z."/>
            <person name="Wang X."/>
            <person name="Wang C.C."/>
            <person name="Yang T.C."/>
            <person name="Huo Q.B."/>
            <person name="Li W."/>
            <person name="Chen H.Y."/>
            <person name="Chen S.E."/>
            <person name="Zhou L.G."/>
            <person name="Ni X.B."/>
            <person name="Tian J.H."/>
            <person name="Sheng Y."/>
            <person name="Liu T."/>
            <person name="Pan Y.S."/>
            <person name="Xia L.Y."/>
            <person name="Li J."/>
            <person name="Zhao F."/>
            <person name="Cao W.C."/>
        </authorList>
    </citation>
    <scope>NUCLEOTIDE SEQUENCE [LARGE SCALE GENOMIC DNA]</scope>
    <source>
        <strain evidence="6">HaeL-2018</strain>
    </source>
</reference>
<dbReference type="PRINTS" id="PR00463">
    <property type="entry name" value="EP450I"/>
</dbReference>
<dbReference type="InterPro" id="IPR002401">
    <property type="entry name" value="Cyt_P450_E_grp-I"/>
</dbReference>
<dbReference type="InterPro" id="IPR001128">
    <property type="entry name" value="Cyt_P450"/>
</dbReference>
<keyword evidence="2" id="KW-0479">Metal-binding</keyword>
<evidence type="ECO:0000256" key="5">
    <source>
        <dbReference type="ARBA" id="ARBA00023033"/>
    </source>
</evidence>
<dbReference type="SUPFAM" id="SSF48264">
    <property type="entry name" value="Cytochrome P450"/>
    <property type="match status" value="1"/>
</dbReference>
<dbReference type="EMBL" id="JABSTR010000006">
    <property type="protein sequence ID" value="KAH9372882.1"/>
    <property type="molecule type" value="Genomic_DNA"/>
</dbReference>
<dbReference type="InterPro" id="IPR036396">
    <property type="entry name" value="Cyt_P450_sf"/>
</dbReference>
<protein>
    <recommendedName>
        <fullName evidence="8">Cytochrome P450</fullName>
    </recommendedName>
</protein>
<dbReference type="PANTHER" id="PTHR24300:SF375">
    <property type="entry name" value="CYTOCHROME P450 FAMILY"/>
    <property type="match status" value="1"/>
</dbReference>
<proteinExistence type="inferred from homology"/>
<keyword evidence="7" id="KW-1185">Reference proteome</keyword>
<dbReference type="GO" id="GO:0006082">
    <property type="term" value="P:organic acid metabolic process"/>
    <property type="evidence" value="ECO:0007669"/>
    <property type="project" value="TreeGrafter"/>
</dbReference>
<comment type="caution">
    <text evidence="6">The sequence shown here is derived from an EMBL/GenBank/DDBJ whole genome shotgun (WGS) entry which is preliminary data.</text>
</comment>
<evidence type="ECO:0000256" key="3">
    <source>
        <dbReference type="ARBA" id="ARBA00022801"/>
    </source>
</evidence>
<keyword evidence="4" id="KW-0408">Iron</keyword>
<dbReference type="Pfam" id="PF00067">
    <property type="entry name" value="p450"/>
    <property type="match status" value="1"/>
</dbReference>
<dbReference type="AlphaFoldDB" id="A0A9J6GBQ8"/>
<evidence type="ECO:0000256" key="2">
    <source>
        <dbReference type="ARBA" id="ARBA00022723"/>
    </source>
</evidence>
<evidence type="ECO:0000256" key="1">
    <source>
        <dbReference type="ARBA" id="ARBA00010617"/>
    </source>
</evidence>
<dbReference type="InterPro" id="IPR050182">
    <property type="entry name" value="Cytochrome_P450_fam2"/>
</dbReference>
<dbReference type="VEuPathDB" id="VectorBase:HLOH_052820"/>
<dbReference type="Proteomes" id="UP000821853">
    <property type="component" value="Chromosome 4"/>
</dbReference>
<organism evidence="6 7">
    <name type="scientific">Haemaphysalis longicornis</name>
    <name type="common">Bush tick</name>
    <dbReference type="NCBI Taxonomy" id="44386"/>
    <lineage>
        <taxon>Eukaryota</taxon>
        <taxon>Metazoa</taxon>
        <taxon>Ecdysozoa</taxon>
        <taxon>Arthropoda</taxon>
        <taxon>Chelicerata</taxon>
        <taxon>Arachnida</taxon>
        <taxon>Acari</taxon>
        <taxon>Parasitiformes</taxon>
        <taxon>Ixodida</taxon>
        <taxon>Ixodoidea</taxon>
        <taxon>Ixodidae</taxon>
        <taxon>Haemaphysalinae</taxon>
        <taxon>Haemaphysalis</taxon>
    </lineage>
</organism>
<dbReference type="GO" id="GO:0005737">
    <property type="term" value="C:cytoplasm"/>
    <property type="evidence" value="ECO:0007669"/>
    <property type="project" value="TreeGrafter"/>
</dbReference>